<organism evidence="1">
    <name type="scientific">marine sediment metagenome</name>
    <dbReference type="NCBI Taxonomy" id="412755"/>
    <lineage>
        <taxon>unclassified sequences</taxon>
        <taxon>metagenomes</taxon>
        <taxon>ecological metagenomes</taxon>
    </lineage>
</organism>
<proteinExistence type="predicted"/>
<gene>
    <name evidence="1" type="ORF">LCGC14_0578680</name>
</gene>
<name>A0A0F9UQD6_9ZZZZ</name>
<reference evidence="1" key="1">
    <citation type="journal article" date="2015" name="Nature">
        <title>Complex archaea that bridge the gap between prokaryotes and eukaryotes.</title>
        <authorList>
            <person name="Spang A."/>
            <person name="Saw J.H."/>
            <person name="Jorgensen S.L."/>
            <person name="Zaremba-Niedzwiedzka K."/>
            <person name="Martijn J."/>
            <person name="Lind A.E."/>
            <person name="van Eijk R."/>
            <person name="Schleper C."/>
            <person name="Guy L."/>
            <person name="Ettema T.J."/>
        </authorList>
    </citation>
    <scope>NUCLEOTIDE SEQUENCE</scope>
</reference>
<dbReference type="AlphaFoldDB" id="A0A0F9UQD6"/>
<evidence type="ECO:0000313" key="1">
    <source>
        <dbReference type="EMBL" id="KKN55798.1"/>
    </source>
</evidence>
<comment type="caution">
    <text evidence="1">The sequence shown here is derived from an EMBL/GenBank/DDBJ whole genome shotgun (WGS) entry which is preliminary data.</text>
</comment>
<accession>A0A0F9UQD6</accession>
<dbReference type="EMBL" id="LAZR01000871">
    <property type="protein sequence ID" value="KKN55798.1"/>
    <property type="molecule type" value="Genomic_DNA"/>
</dbReference>
<sequence length="31" mass="3759">MIFELFIISLLIYYKQRVLGDRTKEILKEGK</sequence>
<protein>
    <submittedName>
        <fullName evidence="1">Uncharacterized protein</fullName>
    </submittedName>
</protein>